<keyword evidence="1" id="KW-1003">Cell membrane</keyword>
<dbReference type="PROSITE" id="PS51257">
    <property type="entry name" value="PROKAR_LIPOPROTEIN"/>
    <property type="match status" value="1"/>
</dbReference>
<dbReference type="PANTHER" id="PTHR43649">
    <property type="entry name" value="ARABINOSE-BINDING PROTEIN-RELATED"/>
    <property type="match status" value="1"/>
</dbReference>
<dbReference type="SUPFAM" id="SSF53850">
    <property type="entry name" value="Periplasmic binding protein-like II"/>
    <property type="match status" value="1"/>
</dbReference>
<protein>
    <submittedName>
        <fullName evidence="7">ABC transporter substrate-binding protein</fullName>
    </submittedName>
</protein>
<keyword evidence="2 6" id="KW-0732">Signal</keyword>
<dbReference type="AlphaFoldDB" id="A0A1T2X296"/>
<comment type="caution">
    <text evidence="7">The sequence shown here is derived from an EMBL/GenBank/DDBJ whole genome shotgun (WGS) entry which is preliminary data.</text>
</comment>
<dbReference type="STRING" id="1324314.BVG16_24990"/>
<evidence type="ECO:0000313" key="8">
    <source>
        <dbReference type="Proteomes" id="UP000190188"/>
    </source>
</evidence>
<organism evidence="7 8">
    <name type="scientific">Paenibacillus selenitireducens</name>
    <dbReference type="NCBI Taxonomy" id="1324314"/>
    <lineage>
        <taxon>Bacteria</taxon>
        <taxon>Bacillati</taxon>
        <taxon>Bacillota</taxon>
        <taxon>Bacilli</taxon>
        <taxon>Bacillales</taxon>
        <taxon>Paenibacillaceae</taxon>
        <taxon>Paenibacillus</taxon>
    </lineage>
</organism>
<evidence type="ECO:0000313" key="7">
    <source>
        <dbReference type="EMBL" id="OPA74018.1"/>
    </source>
</evidence>
<dbReference type="Gene3D" id="3.40.190.10">
    <property type="entry name" value="Periplasmic binding protein-like II"/>
    <property type="match status" value="2"/>
</dbReference>
<keyword evidence="4" id="KW-0564">Palmitate</keyword>
<feature type="chain" id="PRO_5038510036" evidence="6">
    <location>
        <begin position="21"/>
        <end position="548"/>
    </location>
</feature>
<dbReference type="InterPro" id="IPR050490">
    <property type="entry name" value="Bact_solute-bd_prot1"/>
</dbReference>
<dbReference type="EMBL" id="MSZX01000012">
    <property type="protein sequence ID" value="OPA74018.1"/>
    <property type="molecule type" value="Genomic_DNA"/>
</dbReference>
<evidence type="ECO:0000256" key="3">
    <source>
        <dbReference type="ARBA" id="ARBA00023136"/>
    </source>
</evidence>
<proteinExistence type="predicted"/>
<feature type="signal peptide" evidence="6">
    <location>
        <begin position="1"/>
        <end position="20"/>
    </location>
</feature>
<evidence type="ECO:0000256" key="1">
    <source>
        <dbReference type="ARBA" id="ARBA00022475"/>
    </source>
</evidence>
<evidence type="ECO:0000256" key="2">
    <source>
        <dbReference type="ARBA" id="ARBA00022729"/>
    </source>
</evidence>
<keyword evidence="5" id="KW-0449">Lipoprotein</keyword>
<dbReference type="Proteomes" id="UP000190188">
    <property type="component" value="Unassembled WGS sequence"/>
</dbReference>
<keyword evidence="8" id="KW-1185">Reference proteome</keyword>
<name>A0A1T2X296_9BACL</name>
<reference evidence="7 8" key="1">
    <citation type="submission" date="2017-01" db="EMBL/GenBank/DDBJ databases">
        <title>Genome analysis of Paenibacillus selenitrireducens ES3-24.</title>
        <authorList>
            <person name="Xu D."/>
            <person name="Yao R."/>
            <person name="Zheng S."/>
        </authorList>
    </citation>
    <scope>NUCLEOTIDE SEQUENCE [LARGE SCALE GENOMIC DNA]</scope>
    <source>
        <strain evidence="7 8">ES3-24</strain>
    </source>
</reference>
<gene>
    <name evidence="7" type="ORF">BVG16_24990</name>
</gene>
<evidence type="ECO:0000256" key="5">
    <source>
        <dbReference type="ARBA" id="ARBA00023288"/>
    </source>
</evidence>
<keyword evidence="3" id="KW-0472">Membrane</keyword>
<accession>A0A1T2X296</accession>
<dbReference type="InterPro" id="IPR006059">
    <property type="entry name" value="SBP"/>
</dbReference>
<dbReference type="Pfam" id="PF13416">
    <property type="entry name" value="SBP_bac_8"/>
    <property type="match status" value="1"/>
</dbReference>
<dbReference type="RefSeq" id="WP_078501937.1">
    <property type="nucleotide sequence ID" value="NZ_MSZX01000012.1"/>
</dbReference>
<dbReference type="PANTHER" id="PTHR43649:SF33">
    <property type="entry name" value="POLYGALACTURONAN_RHAMNOGALACTURONAN-BINDING PROTEIN YTCQ"/>
    <property type="match status" value="1"/>
</dbReference>
<sequence>MKKRVVSLLSLVMVVSLLLAACSQKNEASETGSSTDTSEAGGQKPVEISIFAQQESGIDLINNGFSKFLENKFNAKFNWQIIPTDGAKEKRQISLASGDYPDSYMLTGYIDQFSQADVLKYGKQGVILPLNDLIDQYAPNIKAAIESNESLRSFVTAPDGNIYGLVAYSECFHCSYPNKMWINTKWLEKLKLEMPKTTEDFKKVLEAFKNNDPNGNGKADEVPLSGSTEDFGVRIVPYLMNGFIYDDDNNYLQLANGKVDTVANKPEWKEGLAYIKSLYDEGLIDSGAFTQNAEAFKKIGENANDEILGAGAGMHPAIFVDKRTKDYNPLPPLTGPYASYATHNGSGIAPGAKFVITNKASKEAQIALIKMVDFMYTPEGQTIAIAGQEGEGWRKPKEGEEALGQGVTPQIASIQYEEGKGPKNYAWSGMGHIYMTREYRDSYVAAKDIYAPDGYERRLYDATLLYEGKEPKELFPYWAIWMDPTETDEASMLQTNIKSYIEQSTLQFITGNKDLNKDWDSYVKGLDKLNVNRYLEIMQKAYDTTFKK</sequence>
<evidence type="ECO:0000256" key="6">
    <source>
        <dbReference type="SAM" id="SignalP"/>
    </source>
</evidence>
<evidence type="ECO:0000256" key="4">
    <source>
        <dbReference type="ARBA" id="ARBA00023139"/>
    </source>
</evidence>